<dbReference type="AlphaFoldDB" id="A0A1F8ECY9"/>
<evidence type="ECO:0000313" key="2">
    <source>
        <dbReference type="Proteomes" id="UP000176893"/>
    </source>
</evidence>
<organism evidence="1 2">
    <name type="scientific">Candidatus Yanofskybacteria bacterium RIFCSPHIGHO2_01_FULL_41_26</name>
    <dbReference type="NCBI Taxonomy" id="1802661"/>
    <lineage>
        <taxon>Bacteria</taxon>
        <taxon>Candidatus Yanofskyibacteriota</taxon>
    </lineage>
</organism>
<sequence>MIRKIMSIFERFKKTPEEYSEEYFRKAQEEARKSVEKFERERSEKIEAIRNTKGFGEGVISTCAKLEISQEEAEKMTDDVSLYDYERKKFYIKANIDQIRKYVNSEHPKEIIYTNIRSDDLAQFGDYVIDVGNNVMIRYDGYAQYPGSRDMASFNFIPMEYKSESLGGYFSKTRFFLK</sequence>
<dbReference type="Proteomes" id="UP000176893">
    <property type="component" value="Unassembled WGS sequence"/>
</dbReference>
<proteinExistence type="predicted"/>
<dbReference type="EMBL" id="MGJB01000011">
    <property type="protein sequence ID" value="OGM98650.1"/>
    <property type="molecule type" value="Genomic_DNA"/>
</dbReference>
<protein>
    <submittedName>
        <fullName evidence="1">Uncharacterized protein</fullName>
    </submittedName>
</protein>
<reference evidence="1 2" key="1">
    <citation type="journal article" date="2016" name="Nat. Commun.">
        <title>Thousands of microbial genomes shed light on interconnected biogeochemical processes in an aquifer system.</title>
        <authorList>
            <person name="Anantharaman K."/>
            <person name="Brown C.T."/>
            <person name="Hug L.A."/>
            <person name="Sharon I."/>
            <person name="Castelle C.J."/>
            <person name="Probst A.J."/>
            <person name="Thomas B.C."/>
            <person name="Singh A."/>
            <person name="Wilkins M.J."/>
            <person name="Karaoz U."/>
            <person name="Brodie E.L."/>
            <person name="Williams K.H."/>
            <person name="Hubbard S.S."/>
            <person name="Banfield J.F."/>
        </authorList>
    </citation>
    <scope>NUCLEOTIDE SEQUENCE [LARGE SCALE GENOMIC DNA]</scope>
</reference>
<evidence type="ECO:0000313" key="1">
    <source>
        <dbReference type="EMBL" id="OGM98650.1"/>
    </source>
</evidence>
<comment type="caution">
    <text evidence="1">The sequence shown here is derived from an EMBL/GenBank/DDBJ whole genome shotgun (WGS) entry which is preliminary data.</text>
</comment>
<gene>
    <name evidence="1" type="ORF">A2649_00610</name>
</gene>
<accession>A0A1F8ECY9</accession>
<name>A0A1F8ECY9_9BACT</name>